<evidence type="ECO:0000313" key="2">
    <source>
        <dbReference type="EMBL" id="GJT47174.1"/>
    </source>
</evidence>
<sequence>MAEEDQTVVAVVTLKFDMPHHRSKLTSTQVKPIAKEYDIPLDLHPKAPPEGATMDQLPEDAIAITMSEYLRFPFTSNVVVQKGTVMPAKENIVLHTTPLLLENQDILEKTDKSKKQADGDEGSSKPKSKRRKTQVVRKGQTASSSATTSQVPIWVASPADHSLVVHSESEEEKADEPLRRLFPRSSPQNAPENENNDVHVSSHESVDEFVHNYIDVDASQWGRKLPE</sequence>
<feature type="compositionally biased region" description="Basic and acidic residues" evidence="1">
    <location>
        <begin position="110"/>
        <end position="124"/>
    </location>
</feature>
<comment type="caution">
    <text evidence="2">The sequence shown here is derived from an EMBL/GenBank/DDBJ whole genome shotgun (WGS) entry which is preliminary data.</text>
</comment>
<dbReference type="EMBL" id="BQNB010016045">
    <property type="protein sequence ID" value="GJT47174.1"/>
    <property type="molecule type" value="Genomic_DNA"/>
</dbReference>
<feature type="region of interest" description="Disordered" evidence="1">
    <location>
        <begin position="110"/>
        <end position="204"/>
    </location>
</feature>
<reference evidence="2" key="2">
    <citation type="submission" date="2022-01" db="EMBL/GenBank/DDBJ databases">
        <authorList>
            <person name="Yamashiro T."/>
            <person name="Shiraishi A."/>
            <person name="Satake H."/>
            <person name="Nakayama K."/>
        </authorList>
    </citation>
    <scope>NUCLEOTIDE SEQUENCE</scope>
</reference>
<evidence type="ECO:0000256" key="1">
    <source>
        <dbReference type="SAM" id="MobiDB-lite"/>
    </source>
</evidence>
<evidence type="ECO:0008006" key="4">
    <source>
        <dbReference type="Google" id="ProtNLM"/>
    </source>
</evidence>
<feature type="compositionally biased region" description="Basic residues" evidence="1">
    <location>
        <begin position="126"/>
        <end position="135"/>
    </location>
</feature>
<keyword evidence="3" id="KW-1185">Reference proteome</keyword>
<organism evidence="2 3">
    <name type="scientific">Tanacetum coccineum</name>
    <dbReference type="NCBI Taxonomy" id="301880"/>
    <lineage>
        <taxon>Eukaryota</taxon>
        <taxon>Viridiplantae</taxon>
        <taxon>Streptophyta</taxon>
        <taxon>Embryophyta</taxon>
        <taxon>Tracheophyta</taxon>
        <taxon>Spermatophyta</taxon>
        <taxon>Magnoliopsida</taxon>
        <taxon>eudicotyledons</taxon>
        <taxon>Gunneridae</taxon>
        <taxon>Pentapetalae</taxon>
        <taxon>asterids</taxon>
        <taxon>campanulids</taxon>
        <taxon>Asterales</taxon>
        <taxon>Asteraceae</taxon>
        <taxon>Asteroideae</taxon>
        <taxon>Anthemideae</taxon>
        <taxon>Anthemidinae</taxon>
        <taxon>Tanacetum</taxon>
    </lineage>
</organism>
<accession>A0ABQ5E8F7</accession>
<dbReference type="Proteomes" id="UP001151760">
    <property type="component" value="Unassembled WGS sequence"/>
</dbReference>
<reference evidence="2" key="1">
    <citation type="journal article" date="2022" name="Int. J. Mol. Sci.">
        <title>Draft Genome of Tanacetum Coccineum: Genomic Comparison of Closely Related Tanacetum-Family Plants.</title>
        <authorList>
            <person name="Yamashiro T."/>
            <person name="Shiraishi A."/>
            <person name="Nakayama K."/>
            <person name="Satake H."/>
        </authorList>
    </citation>
    <scope>NUCLEOTIDE SEQUENCE</scope>
</reference>
<evidence type="ECO:0000313" key="3">
    <source>
        <dbReference type="Proteomes" id="UP001151760"/>
    </source>
</evidence>
<protein>
    <recommendedName>
        <fullName evidence="4">Coilin</fullName>
    </recommendedName>
</protein>
<proteinExistence type="predicted"/>
<name>A0ABQ5E8F7_9ASTR</name>
<gene>
    <name evidence="2" type="ORF">Tco_0955889</name>
</gene>